<evidence type="ECO:0000256" key="5">
    <source>
        <dbReference type="ARBA" id="ARBA00023295"/>
    </source>
</evidence>
<dbReference type="EMBL" id="CP020330">
    <property type="protein sequence ID" value="AQZ52021.1"/>
    <property type="molecule type" value="Genomic_DNA"/>
</dbReference>
<keyword evidence="5 7" id="KW-0326">Glycosidase</keyword>
<evidence type="ECO:0000256" key="1">
    <source>
        <dbReference type="ARBA" id="ARBA00001231"/>
    </source>
</evidence>
<dbReference type="InterPro" id="IPR050226">
    <property type="entry name" value="NagZ_Beta-hexosaminidase"/>
</dbReference>
<protein>
    <recommendedName>
        <fullName evidence="3">beta-N-acetylhexosaminidase</fullName>
        <ecNumber evidence="3">3.2.1.52</ecNumber>
    </recommendedName>
</protein>
<evidence type="ECO:0000256" key="4">
    <source>
        <dbReference type="ARBA" id="ARBA00022801"/>
    </source>
</evidence>
<evidence type="ECO:0000256" key="2">
    <source>
        <dbReference type="ARBA" id="ARBA00005336"/>
    </source>
</evidence>
<dbReference type="GO" id="GO:0009254">
    <property type="term" value="P:peptidoglycan turnover"/>
    <property type="evidence" value="ECO:0007669"/>
    <property type="project" value="TreeGrafter"/>
</dbReference>
<evidence type="ECO:0000313" key="7">
    <source>
        <dbReference type="EMBL" id="AQZ52021.1"/>
    </source>
</evidence>
<evidence type="ECO:0000256" key="3">
    <source>
        <dbReference type="ARBA" id="ARBA00012663"/>
    </source>
</evidence>
<sequence>MILGCAGARLSDEERAFFRAEQPWGFILFGRNVETMEQIRALTAELRAAVGRNAPVLIDQEGGTVRRLRPPLVRDYPPASVIGRLYASSPDEAKEAAYACGRLIAADLLSVGVDVDCAPVLDMPPEPDTGFIANRAFGSDPEQVRVLAQAMADGLKAGGVLPVIKHMPGHGRGLADSHIGLPVVKEPLALLAERDFRPFRELTGIRMAMTCHVLFEAVDAENPASASAKVVEQVMRGSIGFDGLIISDDISMNALAGDIGERARAVAAAGIDIILHCNGKMDEMRAVADAAPALAGVSLIRSDRALDGRPAADDANLAALSRRLDDILQARS</sequence>
<dbReference type="GO" id="GO:0004563">
    <property type="term" value="F:beta-N-acetylhexosaminidase activity"/>
    <property type="evidence" value="ECO:0007669"/>
    <property type="project" value="UniProtKB-EC"/>
</dbReference>
<keyword evidence="8" id="KW-1185">Reference proteome</keyword>
<gene>
    <name evidence="7" type="primary">nagZ</name>
    <name evidence="7" type="ORF">Mame_02696</name>
</gene>
<comment type="catalytic activity">
    <reaction evidence="1">
        <text>Hydrolysis of terminal non-reducing N-acetyl-D-hexosamine residues in N-acetyl-beta-D-hexosaminides.</text>
        <dbReference type="EC" id="3.2.1.52"/>
    </reaction>
</comment>
<dbReference type="InterPro" id="IPR001764">
    <property type="entry name" value="Glyco_hydro_3_N"/>
</dbReference>
<comment type="similarity">
    <text evidence="2">Belongs to the glycosyl hydrolase 3 family.</text>
</comment>
<organism evidence="7 8">
    <name type="scientific">Martelella mediterranea DSM 17316</name>
    <dbReference type="NCBI Taxonomy" id="1122214"/>
    <lineage>
        <taxon>Bacteria</taxon>
        <taxon>Pseudomonadati</taxon>
        <taxon>Pseudomonadota</taxon>
        <taxon>Alphaproteobacteria</taxon>
        <taxon>Hyphomicrobiales</taxon>
        <taxon>Aurantimonadaceae</taxon>
        <taxon>Martelella</taxon>
    </lineage>
</organism>
<proteinExistence type="inferred from homology"/>
<dbReference type="Pfam" id="PF00933">
    <property type="entry name" value="Glyco_hydro_3"/>
    <property type="match status" value="1"/>
</dbReference>
<dbReference type="SUPFAM" id="SSF51445">
    <property type="entry name" value="(Trans)glycosidases"/>
    <property type="match status" value="1"/>
</dbReference>
<evidence type="ECO:0000259" key="6">
    <source>
        <dbReference type="Pfam" id="PF00933"/>
    </source>
</evidence>
<dbReference type="InterPro" id="IPR017853">
    <property type="entry name" value="GH"/>
</dbReference>
<dbReference type="STRING" id="1122214.Mame_02696"/>
<accession>A0A1U9Z2V5</accession>
<dbReference type="PANTHER" id="PTHR30480:SF13">
    <property type="entry name" value="BETA-HEXOSAMINIDASE"/>
    <property type="match status" value="1"/>
</dbReference>
<dbReference type="InterPro" id="IPR036962">
    <property type="entry name" value="Glyco_hydro_3_N_sf"/>
</dbReference>
<dbReference type="GO" id="GO:0005975">
    <property type="term" value="P:carbohydrate metabolic process"/>
    <property type="evidence" value="ECO:0007669"/>
    <property type="project" value="InterPro"/>
</dbReference>
<dbReference type="PANTHER" id="PTHR30480">
    <property type="entry name" value="BETA-HEXOSAMINIDASE-RELATED"/>
    <property type="match status" value="1"/>
</dbReference>
<dbReference type="KEGG" id="mmed:Mame_02696"/>
<dbReference type="Gene3D" id="3.20.20.300">
    <property type="entry name" value="Glycoside hydrolase, family 3, N-terminal domain"/>
    <property type="match status" value="1"/>
</dbReference>
<dbReference type="eggNOG" id="COG1472">
    <property type="taxonomic scope" value="Bacteria"/>
</dbReference>
<feature type="domain" description="Glycoside hydrolase family 3 N-terminal" evidence="6">
    <location>
        <begin position="9"/>
        <end position="291"/>
    </location>
</feature>
<keyword evidence="4 7" id="KW-0378">Hydrolase</keyword>
<dbReference type="AlphaFoldDB" id="A0A1U9Z2V5"/>
<evidence type="ECO:0000313" key="8">
    <source>
        <dbReference type="Proteomes" id="UP000191135"/>
    </source>
</evidence>
<dbReference type="NCBIfam" id="NF003740">
    <property type="entry name" value="PRK05337.1"/>
    <property type="match status" value="1"/>
</dbReference>
<dbReference type="EC" id="3.2.1.52" evidence="3"/>
<reference evidence="7 8" key="1">
    <citation type="submission" date="2017-03" db="EMBL/GenBank/DDBJ databases">
        <title>Foreign affairs: Plasmid Transfer between Roseobacters and Rhizobia.</title>
        <authorList>
            <person name="Bartling P."/>
            <person name="Bunk B."/>
            <person name="Overmann J."/>
            <person name="Brinkmann H."/>
            <person name="Petersen J."/>
        </authorList>
    </citation>
    <scope>NUCLEOTIDE SEQUENCE [LARGE SCALE GENOMIC DNA]</scope>
    <source>
        <strain evidence="7 8">MACL11</strain>
    </source>
</reference>
<dbReference type="Proteomes" id="UP000191135">
    <property type="component" value="Chromosome"/>
</dbReference>
<name>A0A1U9Z2V5_9HYPH</name>